<evidence type="ECO:0000313" key="2">
    <source>
        <dbReference type="EMBL" id="SDF25341.1"/>
    </source>
</evidence>
<feature type="transmembrane region" description="Helical" evidence="1">
    <location>
        <begin position="222"/>
        <end position="243"/>
    </location>
</feature>
<accession>A0A1G7JK89</accession>
<feature type="transmembrane region" description="Helical" evidence="1">
    <location>
        <begin position="107"/>
        <end position="125"/>
    </location>
</feature>
<protein>
    <recommendedName>
        <fullName evidence="4">Glycosyltransferase RgtA/B/C/D-like domain-containing protein</fullName>
    </recommendedName>
</protein>
<feature type="transmembrane region" description="Helical" evidence="1">
    <location>
        <begin position="313"/>
        <end position="333"/>
    </location>
</feature>
<dbReference type="Proteomes" id="UP000182427">
    <property type="component" value="Chromosome I"/>
</dbReference>
<feature type="transmembrane region" description="Helical" evidence="1">
    <location>
        <begin position="131"/>
        <end position="150"/>
    </location>
</feature>
<dbReference type="AlphaFoldDB" id="A0A1G7JK89"/>
<feature type="transmembrane region" description="Helical" evidence="1">
    <location>
        <begin position="362"/>
        <end position="383"/>
    </location>
</feature>
<keyword evidence="1" id="KW-0812">Transmembrane</keyword>
<keyword evidence="1" id="KW-0472">Membrane</keyword>
<evidence type="ECO:0000256" key="1">
    <source>
        <dbReference type="SAM" id="Phobius"/>
    </source>
</evidence>
<proteinExistence type="predicted"/>
<feature type="transmembrane region" description="Helical" evidence="1">
    <location>
        <begin position="290"/>
        <end position="306"/>
    </location>
</feature>
<feature type="transmembrane region" description="Helical" evidence="1">
    <location>
        <begin position="339"/>
        <end position="357"/>
    </location>
</feature>
<feature type="transmembrane region" description="Helical" evidence="1">
    <location>
        <begin position="162"/>
        <end position="180"/>
    </location>
</feature>
<gene>
    <name evidence="2" type="ORF">SAMN05444167_1852</name>
</gene>
<reference evidence="3" key="1">
    <citation type="submission" date="2016-10" db="EMBL/GenBank/DDBJ databases">
        <authorList>
            <person name="Varghese N."/>
            <person name="Submissions S."/>
        </authorList>
    </citation>
    <scope>NUCLEOTIDE SEQUENCE [LARGE SCALE GENOMIC DNA]</scope>
    <source>
        <strain evidence="3">GAS232</strain>
    </source>
</reference>
<dbReference type="EMBL" id="LT629690">
    <property type="protein sequence ID" value="SDF25341.1"/>
    <property type="molecule type" value="Genomic_DNA"/>
</dbReference>
<sequence length="532" mass="58487">MLKSVDLTGSRHSENMELAANQKVIAPVMIVVYLTAIAVMLMIVLLRAPHFSYTLDDPYIHLALAQNIAIGHYGINPGETTSPSSSVLWPFLLAPLSRTIVAEWVPLFLNMVFSLGTCILLARWLEPRLRSAGFGNPSIAGLAICLVLAANMPGLTMTGMEHSLQVLLVVACVIAIFRVYEGGSVAWPYLAAAALAPAVRYENVVYTGAVCAALLLKRRYGIAVTVFVVSILPLVGLGLFLHAHGLPPFPNSVMAKGGMEASSGRSTGLTHLIGLVAVNAKNLFVRPSRRIIFLCLLAIATCCVYLRRRYTMWPMMAVLLAAVAMVLVGPYDWYFRYDVALRIFVLLLALGLTLHAMKGQKLLAPVIWLLTLLSAVAFLPPLLGSPGASLQIARQQYEMHRFLQQVGSENVAVNDLGWVSFNAYGKFYVLDLIGLANLETLREKKRDTAWLDRVTKKHDVELVMIYDSWFASPPPDWIKLGVLHESQQYFESPISTIGVSFYATSTDAAKRLLPQLGAFRRTLPSHAWIQAK</sequence>
<name>A0A1G7JK89_9BACT</name>
<keyword evidence="3" id="KW-1185">Reference proteome</keyword>
<dbReference type="RefSeq" id="WP_083344878.1">
    <property type="nucleotide sequence ID" value="NZ_LT629690.1"/>
</dbReference>
<organism evidence="2 3">
    <name type="scientific">Terriglobus roseus</name>
    <dbReference type="NCBI Taxonomy" id="392734"/>
    <lineage>
        <taxon>Bacteria</taxon>
        <taxon>Pseudomonadati</taxon>
        <taxon>Acidobacteriota</taxon>
        <taxon>Terriglobia</taxon>
        <taxon>Terriglobales</taxon>
        <taxon>Acidobacteriaceae</taxon>
        <taxon>Terriglobus</taxon>
    </lineage>
</organism>
<keyword evidence="1" id="KW-1133">Transmembrane helix</keyword>
<evidence type="ECO:0008006" key="4">
    <source>
        <dbReference type="Google" id="ProtNLM"/>
    </source>
</evidence>
<feature type="transmembrane region" description="Helical" evidence="1">
    <location>
        <begin position="24"/>
        <end position="46"/>
    </location>
</feature>
<evidence type="ECO:0000313" key="3">
    <source>
        <dbReference type="Proteomes" id="UP000182427"/>
    </source>
</evidence>
<dbReference type="OrthoDB" id="104925at2"/>